<evidence type="ECO:0000313" key="6">
    <source>
        <dbReference type="Proteomes" id="UP001337655"/>
    </source>
</evidence>
<sequence>MSADGTSDRIDTLLATADAAIKADELQKAAEALREASHLDSENAKVKERWAALQKLDAGSDVFELLRNYITTQNEEGGQKALKLLKAKQLPSKDALQAVELLLDITKSLPLLDGLTGSLLSRNVEARKFVTSRFADNATETFELFFERGEESFNALATIPLDNAVWASTDQQTTAQKDLFRLCVATLIEAGADHLERIMRCIARLLSLVPAVVADIVDDEVLDSILSCLDLRMSASLRSQAILATSKVLEATKERGEELFSNFITERAAKQTNNDLIIAFSAAAAVFPIIPAVTAKLFLIDGFVQQLVPNLERNWEEGAAGKRKSHSLETSALELLSAACLDKACREAIERYCSHWLRNLTEEREGTHKALAALVLAKISADAGEEVTSKLEQLVLAADPEADQAIEGLAYTSLQPKIKEEIVSNSSVMKQLVKSLRERPPAVFGCLTVFANITAYLPSLSEEQKKMSQLKAYANSEQPTAEDPLDDDAHVTKRCRAVLDADIVPALVACSKQTASPTSLALVVRILLALAREQKHRSTMAQQGAVKLLLQIRDRLNKTDKSTAEASAIERNAAHALARILISINPSHVFSTTLPASSAVSALAPLLSQDNDTSQRNLLPVFESLLALTNLASLPDPSILDLQLRLVWSELEDHLLFSPNTLVQRASVELVCNLMASAACVGKFVGDGSKREGARMQILLALTDVEDMATRRAAGGALAMLTEWDAAVEKVLEQQSPDGVKAVLKMCGDTNEEVKHRGFACLANVVNAPDKIGERGVRLVKEKGGADAVKEALKATKNRDVMQIGVEMLKKIM</sequence>
<dbReference type="Gene3D" id="1.25.10.10">
    <property type="entry name" value="Leucine-rich Repeat Variant"/>
    <property type="match status" value="1"/>
</dbReference>
<dbReference type="InterPro" id="IPR024660">
    <property type="entry name" value="UCS_central_dom"/>
</dbReference>
<dbReference type="InterPro" id="IPR011989">
    <property type="entry name" value="ARM-like"/>
</dbReference>
<dbReference type="AlphaFoldDB" id="A0AAV9P396"/>
<dbReference type="Pfam" id="PF11701">
    <property type="entry name" value="UNC45-central"/>
    <property type="match status" value="1"/>
</dbReference>
<dbReference type="GO" id="GO:0005737">
    <property type="term" value="C:cytoplasm"/>
    <property type="evidence" value="ECO:0007669"/>
    <property type="project" value="UniProtKB-SubCell"/>
</dbReference>
<protein>
    <submittedName>
        <fullName evidence="5">SWI5-dependent HO expression protein 4</fullName>
    </submittedName>
</protein>
<dbReference type="EMBL" id="JAVRRT010000016">
    <property type="protein sequence ID" value="KAK5165422.1"/>
    <property type="molecule type" value="Genomic_DNA"/>
</dbReference>
<evidence type="ECO:0000259" key="4">
    <source>
        <dbReference type="Pfam" id="PF11701"/>
    </source>
</evidence>
<evidence type="ECO:0000256" key="2">
    <source>
        <dbReference type="ARBA" id="ARBA00022490"/>
    </source>
</evidence>
<name>A0AAV9P396_9PEZI</name>
<reference evidence="5 6" key="1">
    <citation type="submission" date="2023-08" db="EMBL/GenBank/DDBJ databases">
        <title>Black Yeasts Isolated from many extreme environments.</title>
        <authorList>
            <person name="Coleine C."/>
            <person name="Stajich J.E."/>
            <person name="Selbmann L."/>
        </authorList>
    </citation>
    <scope>NUCLEOTIDE SEQUENCE [LARGE SCALE GENOMIC DNA]</scope>
    <source>
        <strain evidence="5 6">CCFEE 5935</strain>
    </source>
</reference>
<dbReference type="Proteomes" id="UP001337655">
    <property type="component" value="Unassembled WGS sequence"/>
</dbReference>
<dbReference type="PANTHER" id="PTHR45994:SF1">
    <property type="entry name" value="FI21225P1"/>
    <property type="match status" value="1"/>
</dbReference>
<proteinExistence type="predicted"/>
<dbReference type="GeneID" id="89930283"/>
<evidence type="ECO:0000256" key="1">
    <source>
        <dbReference type="ARBA" id="ARBA00004496"/>
    </source>
</evidence>
<dbReference type="Gene3D" id="1.25.10.100">
    <property type="match status" value="1"/>
</dbReference>
<keyword evidence="3" id="KW-0175">Coiled coil</keyword>
<evidence type="ECO:0000256" key="3">
    <source>
        <dbReference type="SAM" id="Coils"/>
    </source>
</evidence>
<dbReference type="PANTHER" id="PTHR45994">
    <property type="entry name" value="FI21225P1"/>
    <property type="match status" value="1"/>
</dbReference>
<accession>A0AAV9P396</accession>
<feature type="domain" description="UNC-45/Cro1/She4 central" evidence="4">
    <location>
        <begin position="221"/>
        <end position="379"/>
    </location>
</feature>
<gene>
    <name evidence="5" type="primary">SHE4</name>
    <name evidence="5" type="ORF">LTR77_008951</name>
</gene>
<evidence type="ECO:0000313" key="5">
    <source>
        <dbReference type="EMBL" id="KAK5165422.1"/>
    </source>
</evidence>
<dbReference type="InterPro" id="IPR016024">
    <property type="entry name" value="ARM-type_fold"/>
</dbReference>
<feature type="coiled-coil region" evidence="3">
    <location>
        <begin position="16"/>
        <end position="49"/>
    </location>
</feature>
<dbReference type="RefSeq" id="XP_064655506.1">
    <property type="nucleotide sequence ID" value="XM_064806180.1"/>
</dbReference>
<keyword evidence="6" id="KW-1185">Reference proteome</keyword>
<dbReference type="GO" id="GO:0051879">
    <property type="term" value="F:Hsp90 protein binding"/>
    <property type="evidence" value="ECO:0007669"/>
    <property type="project" value="TreeGrafter"/>
</dbReference>
<comment type="caution">
    <text evidence="5">The sequence shown here is derived from an EMBL/GenBank/DDBJ whole genome shotgun (WGS) entry which is preliminary data.</text>
</comment>
<comment type="subcellular location">
    <subcellularLocation>
        <location evidence="1">Cytoplasm</location>
    </subcellularLocation>
</comment>
<dbReference type="SUPFAM" id="SSF48371">
    <property type="entry name" value="ARM repeat"/>
    <property type="match status" value="2"/>
</dbReference>
<organism evidence="5 6">
    <name type="scientific">Saxophila tyrrhenica</name>
    <dbReference type="NCBI Taxonomy" id="1690608"/>
    <lineage>
        <taxon>Eukaryota</taxon>
        <taxon>Fungi</taxon>
        <taxon>Dikarya</taxon>
        <taxon>Ascomycota</taxon>
        <taxon>Pezizomycotina</taxon>
        <taxon>Dothideomycetes</taxon>
        <taxon>Dothideomycetidae</taxon>
        <taxon>Mycosphaerellales</taxon>
        <taxon>Extremaceae</taxon>
        <taxon>Saxophila</taxon>
    </lineage>
</organism>
<keyword evidence="2" id="KW-0963">Cytoplasm</keyword>